<organism evidence="2 3">
    <name type="scientific">Marinilactibacillus piezotolerans</name>
    <dbReference type="NCBI Taxonomy" id="258723"/>
    <lineage>
        <taxon>Bacteria</taxon>
        <taxon>Bacillati</taxon>
        <taxon>Bacillota</taxon>
        <taxon>Bacilli</taxon>
        <taxon>Lactobacillales</taxon>
        <taxon>Carnobacteriaceae</taxon>
        <taxon>Marinilactibacillus</taxon>
    </lineage>
</organism>
<reference evidence="3" key="1">
    <citation type="submission" date="2016-10" db="EMBL/GenBank/DDBJ databases">
        <authorList>
            <person name="Varghese N."/>
            <person name="Submissions S."/>
        </authorList>
    </citation>
    <scope>NUCLEOTIDE SEQUENCE [LARGE SCALE GENOMIC DNA]</scope>
    <source>
        <strain evidence="3">DSM 16108</strain>
    </source>
</reference>
<keyword evidence="3" id="KW-1185">Reference proteome</keyword>
<dbReference type="EMBL" id="FOSJ01000104">
    <property type="protein sequence ID" value="SFK76633.1"/>
    <property type="molecule type" value="Genomic_DNA"/>
</dbReference>
<evidence type="ECO:0000256" key="1">
    <source>
        <dbReference type="SAM" id="MobiDB-lite"/>
    </source>
</evidence>
<protein>
    <submittedName>
        <fullName evidence="2">Heat induced stress protein YflT</fullName>
    </submittedName>
</protein>
<accession>A0A1I4C776</accession>
<sequence>MGKFVEGSYPSLQDAVQAINALVTRGYSKEDILLVTNQNKKKELSDVSVDVTTDTSHKALKSYQSDIEKGNLVALVEEDSSINDEQKTGSANYEADSPAEDPAPNPKLDSNVTKDNPLSDNSTPGNVPVGDDDDSPGGIPVDDHNDLTDRQL</sequence>
<proteinExistence type="predicted"/>
<feature type="compositionally biased region" description="Basic and acidic residues" evidence="1">
    <location>
        <begin position="141"/>
        <end position="152"/>
    </location>
</feature>
<dbReference type="Proteomes" id="UP000199589">
    <property type="component" value="Unassembled WGS sequence"/>
</dbReference>
<name>A0A1I4C776_9LACT</name>
<evidence type="ECO:0000313" key="2">
    <source>
        <dbReference type="EMBL" id="SFK76633.1"/>
    </source>
</evidence>
<evidence type="ECO:0000313" key="3">
    <source>
        <dbReference type="Proteomes" id="UP000199589"/>
    </source>
</evidence>
<dbReference type="RefSeq" id="WP_091898808.1">
    <property type="nucleotide sequence ID" value="NZ_FOSJ01000104.1"/>
</dbReference>
<feature type="compositionally biased region" description="Polar residues" evidence="1">
    <location>
        <begin position="108"/>
        <end position="123"/>
    </location>
</feature>
<gene>
    <name evidence="2" type="ORF">SAMN04488569_11043</name>
</gene>
<dbReference type="OrthoDB" id="2156588at2"/>
<dbReference type="AlphaFoldDB" id="A0A1I4C776"/>
<feature type="region of interest" description="Disordered" evidence="1">
    <location>
        <begin position="77"/>
        <end position="152"/>
    </location>
</feature>